<dbReference type="PRINTS" id="PR00811">
    <property type="entry name" value="BCTERIALGSPD"/>
</dbReference>
<evidence type="ECO:0000256" key="6">
    <source>
        <dbReference type="ARBA" id="ARBA00022729"/>
    </source>
</evidence>
<keyword evidence="9" id="KW-0998">Cell outer membrane</keyword>
<dbReference type="OrthoDB" id="9775455at2"/>
<evidence type="ECO:0000313" key="16">
    <source>
        <dbReference type="EMBL" id="KFE63279.1"/>
    </source>
</evidence>
<comment type="subcellular location">
    <subcellularLocation>
        <location evidence="1 10">Cell outer membrane</location>
    </subcellularLocation>
</comment>
<feature type="chain" id="PRO_5001799445" description="General secretion pathway protein D" evidence="12">
    <location>
        <begin position="23"/>
        <end position="865"/>
    </location>
</feature>
<evidence type="ECO:0000256" key="9">
    <source>
        <dbReference type="ARBA" id="ARBA00023237"/>
    </source>
</evidence>
<evidence type="ECO:0008006" key="18">
    <source>
        <dbReference type="Google" id="ProtNLM"/>
    </source>
</evidence>
<dbReference type="Gene3D" id="3.30.1370.120">
    <property type="match status" value="3"/>
</dbReference>
<feature type="compositionally biased region" description="Low complexity" evidence="11">
    <location>
        <begin position="810"/>
        <end position="823"/>
    </location>
</feature>
<evidence type="ECO:0000256" key="10">
    <source>
        <dbReference type="RuleBase" id="RU004004"/>
    </source>
</evidence>
<keyword evidence="17" id="KW-1185">Reference proteome</keyword>
<dbReference type="RefSeq" id="WP_044196285.1">
    <property type="nucleotide sequence ID" value="NZ_JMCB01000018.1"/>
</dbReference>
<dbReference type="Proteomes" id="UP000028725">
    <property type="component" value="Unassembled WGS sequence"/>
</dbReference>
<gene>
    <name evidence="16" type="ORF">DB31_2872</name>
</gene>
<dbReference type="Pfam" id="PF21305">
    <property type="entry name" value="type_II_gspD_N0"/>
    <property type="match status" value="1"/>
</dbReference>
<evidence type="ECO:0000256" key="7">
    <source>
        <dbReference type="ARBA" id="ARBA00022927"/>
    </source>
</evidence>
<dbReference type="InterPro" id="IPR005644">
    <property type="entry name" value="NolW-like"/>
</dbReference>
<dbReference type="PANTHER" id="PTHR30332:SF24">
    <property type="entry name" value="SECRETIN GSPD-RELATED"/>
    <property type="match status" value="1"/>
</dbReference>
<evidence type="ECO:0000256" key="5">
    <source>
        <dbReference type="ARBA" id="ARBA00022692"/>
    </source>
</evidence>
<evidence type="ECO:0000256" key="4">
    <source>
        <dbReference type="ARBA" id="ARBA00022452"/>
    </source>
</evidence>
<evidence type="ECO:0000259" key="13">
    <source>
        <dbReference type="Pfam" id="PF00263"/>
    </source>
</evidence>
<dbReference type="PATRIC" id="fig|394096.3.peg.7199"/>
<keyword evidence="3 10" id="KW-0813">Transport</keyword>
<evidence type="ECO:0000313" key="17">
    <source>
        <dbReference type="Proteomes" id="UP000028725"/>
    </source>
</evidence>
<dbReference type="GO" id="GO:0015627">
    <property type="term" value="C:type II protein secretion system complex"/>
    <property type="evidence" value="ECO:0007669"/>
    <property type="project" value="InterPro"/>
</dbReference>
<evidence type="ECO:0000256" key="2">
    <source>
        <dbReference type="ARBA" id="ARBA00006980"/>
    </source>
</evidence>
<feature type="signal peptide" evidence="12">
    <location>
        <begin position="1"/>
        <end position="22"/>
    </location>
</feature>
<evidence type="ECO:0000256" key="12">
    <source>
        <dbReference type="SAM" id="SignalP"/>
    </source>
</evidence>
<accession>A0A085W6G6</accession>
<feature type="region of interest" description="Disordered" evidence="11">
    <location>
        <begin position="764"/>
        <end position="865"/>
    </location>
</feature>
<evidence type="ECO:0000259" key="15">
    <source>
        <dbReference type="Pfam" id="PF21305"/>
    </source>
</evidence>
<comment type="similarity">
    <text evidence="2">Belongs to the bacterial secretin family. GSP D subfamily.</text>
</comment>
<keyword evidence="6 12" id="KW-0732">Signal</keyword>
<comment type="caution">
    <text evidence="16">The sequence shown here is derived from an EMBL/GenBank/DDBJ whole genome shotgun (WGS) entry which is preliminary data.</text>
</comment>
<dbReference type="InterPro" id="IPR004846">
    <property type="entry name" value="T2SS/T3SS_dom"/>
</dbReference>
<proteinExistence type="inferred from homology"/>
<dbReference type="InterPro" id="IPR038591">
    <property type="entry name" value="NolW-like_sf"/>
</dbReference>
<dbReference type="PANTHER" id="PTHR30332">
    <property type="entry name" value="PROBABLE GENERAL SECRETION PATHWAY PROTEIN D"/>
    <property type="match status" value="1"/>
</dbReference>
<protein>
    <recommendedName>
        <fullName evidence="18">General secretion pathway protein D</fullName>
    </recommendedName>
</protein>
<feature type="domain" description="GspD-like N0" evidence="15">
    <location>
        <begin position="78"/>
        <end position="149"/>
    </location>
</feature>
<feature type="domain" description="NolW-like" evidence="14">
    <location>
        <begin position="242"/>
        <end position="339"/>
    </location>
</feature>
<feature type="domain" description="Type II/III secretion system secretin-like" evidence="13">
    <location>
        <begin position="526"/>
        <end position="711"/>
    </location>
</feature>
<keyword evidence="4" id="KW-1134">Transmembrane beta strand</keyword>
<evidence type="ECO:0000256" key="8">
    <source>
        <dbReference type="ARBA" id="ARBA00023136"/>
    </source>
</evidence>
<dbReference type="GO" id="GO:0009279">
    <property type="term" value="C:cell outer membrane"/>
    <property type="evidence" value="ECO:0007669"/>
    <property type="project" value="UniProtKB-SubCell"/>
</dbReference>
<evidence type="ECO:0000256" key="1">
    <source>
        <dbReference type="ARBA" id="ARBA00004442"/>
    </source>
</evidence>
<evidence type="ECO:0000256" key="11">
    <source>
        <dbReference type="SAM" id="MobiDB-lite"/>
    </source>
</evidence>
<dbReference type="InterPro" id="IPR050810">
    <property type="entry name" value="Bact_Secretion_Sys_Channel"/>
</dbReference>
<dbReference type="Pfam" id="PF00263">
    <property type="entry name" value="Secretin"/>
    <property type="match status" value="1"/>
</dbReference>
<dbReference type="AlphaFoldDB" id="A0A085W6G6"/>
<evidence type="ECO:0000259" key="14">
    <source>
        <dbReference type="Pfam" id="PF03958"/>
    </source>
</evidence>
<name>A0A085W6G6_9BACT</name>
<organism evidence="16 17">
    <name type="scientific">Hyalangium minutum</name>
    <dbReference type="NCBI Taxonomy" id="394096"/>
    <lineage>
        <taxon>Bacteria</taxon>
        <taxon>Pseudomonadati</taxon>
        <taxon>Myxococcota</taxon>
        <taxon>Myxococcia</taxon>
        <taxon>Myxococcales</taxon>
        <taxon>Cystobacterineae</taxon>
        <taxon>Archangiaceae</taxon>
        <taxon>Hyalangium</taxon>
    </lineage>
</organism>
<feature type="domain" description="NolW-like" evidence="14">
    <location>
        <begin position="347"/>
        <end position="435"/>
    </location>
</feature>
<feature type="compositionally biased region" description="Polar residues" evidence="11">
    <location>
        <begin position="786"/>
        <end position="808"/>
    </location>
</feature>
<sequence>MKTLSPRSLLLCLALAASPALAQRPVSPPAAPRGERQINPQPAPGVTAGGEGTPKAEGGRTTPTCEEARRRARYGIYFDKVDIEKLVQTVSDATCKTFILPENVRGKISIIGPENGRVEVDAEQFYAAFLAALDANGLSVYPHGRFLKIVDKRSAKQNPIPTIVDADTPYTTNEQMVTKLFKIRYVEVEPLRGVLQQLVSKDGDTIPYPPDTVIVNDVGSNMHRLERIIAQLDTRASSDELRIIQVQFATANDVASTVQKLFESKSRPGQRTGGFIPNVSPGAQPGEVAVPGQSGEASGGPVTLSQIIPDERTNKLIVVASPAAFERILQIVREVDVPTDAGGRINVYPLENADAEELASTLQTLAQGTANRPRTPIPGPPPGGIRASPTAAELFSGEVKISADKSTNALVIVASQADFRNIIRVIEQLDIPRRQVFVEAVIMEVNLDRNAEFGINFHSGYKLNTDQGSVPGLFGTKYTSQGLPPSFSLANLASFGGFLAGLQGPVIPELQKLGIDIPAFGVVLHALQQSSDVNVLSTPHILTSDNEEAEITVGQNVPFQSGFSPTALGTGLGTTGTTGGINPSLLGGLGGLASQFAPITRQNVELKLTVKPQINESDFIRLVITEQTEEIASSDPVLGPTTSKRSAKTTVVAKDQETVVIGGIMQDRSIESVAKVPILGDVPLLGHFFRETTRKKTKTNLLLFLTPYIIKDQSDFRTIFERKMKERQQFVEQFYGQVPGYDVAVDFSRKPGPLSRMNQSVLREQQKLENGGPGTPGERIIKPGSQGRQNAPGTGTQAPAGTQDSQGTGVAPAVAPAASSPAVETGPEVREAPAAPQGSEESVPTPEAPERLRIQPDTGAGDRTP</sequence>
<dbReference type="STRING" id="394096.DB31_2872"/>
<reference evidence="16 17" key="1">
    <citation type="submission" date="2014-04" db="EMBL/GenBank/DDBJ databases">
        <title>Genome assembly of Hyalangium minutum DSM 14724.</title>
        <authorList>
            <person name="Sharma G."/>
            <person name="Subramanian S."/>
        </authorList>
    </citation>
    <scope>NUCLEOTIDE SEQUENCE [LARGE SCALE GENOMIC DNA]</scope>
    <source>
        <strain evidence="16 17">DSM 14724</strain>
    </source>
</reference>
<dbReference type="EMBL" id="JMCB01000018">
    <property type="protein sequence ID" value="KFE63279.1"/>
    <property type="molecule type" value="Genomic_DNA"/>
</dbReference>
<dbReference type="GO" id="GO:0015628">
    <property type="term" value="P:protein secretion by the type II secretion system"/>
    <property type="evidence" value="ECO:0007669"/>
    <property type="project" value="InterPro"/>
</dbReference>
<dbReference type="InterPro" id="IPR001775">
    <property type="entry name" value="GspD/PilQ"/>
</dbReference>
<dbReference type="InterPro" id="IPR013356">
    <property type="entry name" value="T2SS_GspD"/>
</dbReference>
<evidence type="ECO:0000256" key="3">
    <source>
        <dbReference type="ARBA" id="ARBA00022448"/>
    </source>
</evidence>
<dbReference type="InterPro" id="IPR049371">
    <property type="entry name" value="GspD-like_N0"/>
</dbReference>
<keyword evidence="5" id="KW-0812">Transmembrane</keyword>
<keyword evidence="8" id="KW-0472">Membrane</keyword>
<dbReference type="Pfam" id="PF03958">
    <property type="entry name" value="Secretin_N"/>
    <property type="match status" value="2"/>
</dbReference>
<keyword evidence="7" id="KW-0653">Protein transport</keyword>
<feature type="region of interest" description="Disordered" evidence="11">
    <location>
        <begin position="23"/>
        <end position="66"/>
    </location>
</feature>
<dbReference type="NCBIfam" id="TIGR02517">
    <property type="entry name" value="type_II_gspD"/>
    <property type="match status" value="1"/>
</dbReference>